<reference evidence="1" key="1">
    <citation type="journal article" date="2021" name="Open Biol.">
        <title>Shared evolutionary footprints suggest mitochondrial oxidative damage underlies multiple complex I losses in fungi.</title>
        <authorList>
            <person name="Schikora-Tamarit M.A."/>
            <person name="Marcet-Houben M."/>
            <person name="Nosek J."/>
            <person name="Gabaldon T."/>
        </authorList>
    </citation>
    <scope>NUCLEOTIDE SEQUENCE</scope>
    <source>
        <strain evidence="1">CBS2887</strain>
    </source>
</reference>
<evidence type="ECO:0000313" key="2">
    <source>
        <dbReference type="Proteomes" id="UP000774326"/>
    </source>
</evidence>
<name>A0A9P8Q8A7_WICPI</name>
<gene>
    <name evidence="1" type="ORF">WICPIJ_002907</name>
</gene>
<reference evidence="1" key="2">
    <citation type="submission" date="2021-01" db="EMBL/GenBank/DDBJ databases">
        <authorList>
            <person name="Schikora-Tamarit M.A."/>
        </authorList>
    </citation>
    <scope>NUCLEOTIDE SEQUENCE</scope>
    <source>
        <strain evidence="1">CBS2887</strain>
    </source>
</reference>
<dbReference type="PANTHER" id="PTHR28283">
    <property type="entry name" value="3',5'-CYCLIC-NUCLEOTIDE PHOSPHODIESTERASE 1"/>
    <property type="match status" value="1"/>
</dbReference>
<dbReference type="OrthoDB" id="258495at2759"/>
<protein>
    <recommendedName>
        <fullName evidence="3">3',5'-cyclic-nucleotide phosphodiesterase</fullName>
    </recommendedName>
</protein>
<dbReference type="InterPro" id="IPR036866">
    <property type="entry name" value="RibonucZ/Hydroxyglut_hydro"/>
</dbReference>
<dbReference type="GO" id="GO:1902660">
    <property type="term" value="P:negative regulation of glucose mediated signaling pathway"/>
    <property type="evidence" value="ECO:0007669"/>
    <property type="project" value="TreeGrafter"/>
</dbReference>
<dbReference type="PRINTS" id="PR00388">
    <property type="entry name" value="PDIESTERASE2"/>
</dbReference>
<dbReference type="Proteomes" id="UP000774326">
    <property type="component" value="Unassembled WGS sequence"/>
</dbReference>
<dbReference type="GO" id="GO:0006198">
    <property type="term" value="P:cAMP catabolic process"/>
    <property type="evidence" value="ECO:0007669"/>
    <property type="project" value="InterPro"/>
</dbReference>
<dbReference type="Gene3D" id="3.60.15.10">
    <property type="entry name" value="Ribonuclease Z/Hydroxyacylglutathione hydrolase-like"/>
    <property type="match status" value="1"/>
</dbReference>
<dbReference type="Pfam" id="PF02112">
    <property type="entry name" value="PDEase_II"/>
    <property type="match status" value="1"/>
</dbReference>
<sequence length="469" mass="52843">MHTFEITVLGSSGGPLEGSTCSILVKPSNITYEEIIHNKVKDCLAVIDAGSFMGKLCDILNDEIYQNPVSLTQRLLNNYTDTLTLGQFKTNENGVVVKSELGLRSLGMSPMELTFTIQELANTYLITHSHLDHVLALGINSAAYGSSYPKQVYGLPLTIDGLQDHIFNDVLWPDLTSIKDPKFLQLIKLQESTEQYQQINSRYRTIPFILNHGKKTTAEPFLSTSFLIEDIETNQHVLIFGDVESDQDSNETRNLQIWKFIKPLVRTGKLNTIIIECSTPNVLPDEPLFGHLTPNSLFAELLSLNSILLETGEETTRDSQSIGTGDDIESALKGLNILITHVKERKSPIDPKKVILSELNELNRNFGLGVNFVMLLTGQTYLVDDLIFDVQRWNKSDNVTTGSDDNQTFFNGLLSDWRWILGKFNTQDQPFTSDIFDIFRVLFLQGVQFSLEQFGLSVDLLQETWLRNL</sequence>
<dbReference type="PANTHER" id="PTHR28283:SF1">
    <property type="entry name" value="3',5'-CYCLIC-NUCLEOTIDE PHOSPHODIESTERASE 1"/>
    <property type="match status" value="1"/>
</dbReference>
<dbReference type="AlphaFoldDB" id="A0A9P8Q8A7"/>
<organism evidence="1 2">
    <name type="scientific">Wickerhamomyces pijperi</name>
    <name type="common">Yeast</name>
    <name type="synonym">Pichia pijperi</name>
    <dbReference type="NCBI Taxonomy" id="599730"/>
    <lineage>
        <taxon>Eukaryota</taxon>
        <taxon>Fungi</taxon>
        <taxon>Dikarya</taxon>
        <taxon>Ascomycota</taxon>
        <taxon>Saccharomycotina</taxon>
        <taxon>Saccharomycetes</taxon>
        <taxon>Phaffomycetales</taxon>
        <taxon>Wickerhamomycetaceae</taxon>
        <taxon>Wickerhamomyces</taxon>
    </lineage>
</organism>
<dbReference type="GO" id="GO:0047555">
    <property type="term" value="F:3',5'-cyclic-GMP phosphodiesterase activity"/>
    <property type="evidence" value="ECO:0007669"/>
    <property type="project" value="TreeGrafter"/>
</dbReference>
<evidence type="ECO:0008006" key="3">
    <source>
        <dbReference type="Google" id="ProtNLM"/>
    </source>
</evidence>
<dbReference type="EMBL" id="JAEUBG010001630">
    <property type="protein sequence ID" value="KAH3686123.1"/>
    <property type="molecule type" value="Genomic_DNA"/>
</dbReference>
<accession>A0A9P8Q8A7</accession>
<keyword evidence="2" id="KW-1185">Reference proteome</keyword>
<dbReference type="CDD" id="cd07735">
    <property type="entry name" value="class_II_PDE_MBL-fold"/>
    <property type="match status" value="1"/>
</dbReference>
<proteinExistence type="predicted"/>
<comment type="caution">
    <text evidence="1">The sequence shown here is derived from an EMBL/GenBank/DDBJ whole genome shotgun (WGS) entry which is preliminary data.</text>
</comment>
<dbReference type="SUPFAM" id="SSF56281">
    <property type="entry name" value="Metallo-hydrolase/oxidoreductase"/>
    <property type="match status" value="1"/>
</dbReference>
<dbReference type="InterPro" id="IPR000396">
    <property type="entry name" value="Pdiesterase2"/>
</dbReference>
<evidence type="ECO:0000313" key="1">
    <source>
        <dbReference type="EMBL" id="KAH3686123.1"/>
    </source>
</evidence>
<dbReference type="GO" id="GO:0004115">
    <property type="term" value="F:3',5'-cyclic-AMP phosphodiesterase activity"/>
    <property type="evidence" value="ECO:0007669"/>
    <property type="project" value="InterPro"/>
</dbReference>